<dbReference type="Gene3D" id="3.30.1330.80">
    <property type="entry name" value="Hypothetical protein, similar to alpha- acetolactate decarboxylase, domain 2"/>
    <property type="match status" value="1"/>
</dbReference>
<dbReference type="EMBL" id="AUZX01002887">
    <property type="protein sequence ID" value="EQD75474.1"/>
    <property type="molecule type" value="Genomic_DNA"/>
</dbReference>
<reference evidence="2" key="2">
    <citation type="journal article" date="2014" name="ISME J.">
        <title>Microbial stratification in low pH oxic and suboxic macroscopic growths along an acid mine drainage.</title>
        <authorList>
            <person name="Mendez-Garcia C."/>
            <person name="Mesa V."/>
            <person name="Sprenger R.R."/>
            <person name="Richter M."/>
            <person name="Diez M.S."/>
            <person name="Solano J."/>
            <person name="Bargiela R."/>
            <person name="Golyshina O.V."/>
            <person name="Manteca A."/>
            <person name="Ramos J.L."/>
            <person name="Gallego J.R."/>
            <person name="Llorente I."/>
            <person name="Martins Dos Santos V.A."/>
            <person name="Jensen O.N."/>
            <person name="Pelaez A.I."/>
            <person name="Sanchez J."/>
            <person name="Ferrer M."/>
        </authorList>
    </citation>
    <scope>NUCLEOTIDE SEQUENCE</scope>
</reference>
<dbReference type="AlphaFoldDB" id="T1D1Y4"/>
<accession>T1D1Y4</accession>
<dbReference type="SUPFAM" id="SSF117856">
    <property type="entry name" value="AF0104/ALDC/Ptd012-like"/>
    <property type="match status" value="1"/>
</dbReference>
<keyword evidence="2" id="KW-0238">DNA-binding</keyword>
<dbReference type="CDD" id="cd11378">
    <property type="entry name" value="DUF296"/>
    <property type="match status" value="1"/>
</dbReference>
<gene>
    <name evidence="2" type="ORF">B1A_03952</name>
</gene>
<evidence type="ECO:0000313" key="2">
    <source>
        <dbReference type="EMBL" id="EQD75474.1"/>
    </source>
</evidence>
<protein>
    <submittedName>
        <fullName evidence="2">DNA-binding protein</fullName>
    </submittedName>
</protein>
<comment type="caution">
    <text evidence="2">The sequence shown here is derived from an EMBL/GenBank/DDBJ whole genome shotgun (WGS) entry which is preliminary data.</text>
</comment>
<reference evidence="2" key="1">
    <citation type="submission" date="2013-08" db="EMBL/GenBank/DDBJ databases">
        <authorList>
            <person name="Mendez C."/>
            <person name="Richter M."/>
            <person name="Ferrer M."/>
            <person name="Sanchez J."/>
        </authorList>
    </citation>
    <scope>NUCLEOTIDE SEQUENCE</scope>
</reference>
<sequence>MKYTTENDFIILKIETGDDVFKTMKDLVSSEKITSGIVLSGIGMINNGRVGYLNVDKYVEMTFEEPREVVSFSGSISENEPIFHIHGLLQIFAIILREDISFRVLRPQ</sequence>
<dbReference type="InterPro" id="IPR005175">
    <property type="entry name" value="PPC_dom"/>
</dbReference>
<organism evidence="2">
    <name type="scientific">mine drainage metagenome</name>
    <dbReference type="NCBI Taxonomy" id="410659"/>
    <lineage>
        <taxon>unclassified sequences</taxon>
        <taxon>metagenomes</taxon>
        <taxon>ecological metagenomes</taxon>
    </lineage>
</organism>
<dbReference type="GO" id="GO:0003677">
    <property type="term" value="F:DNA binding"/>
    <property type="evidence" value="ECO:0007669"/>
    <property type="project" value="UniProtKB-KW"/>
</dbReference>
<dbReference type="PROSITE" id="PS51742">
    <property type="entry name" value="PPC"/>
    <property type="match status" value="1"/>
</dbReference>
<evidence type="ECO:0000259" key="1">
    <source>
        <dbReference type="PROSITE" id="PS51742"/>
    </source>
</evidence>
<name>T1D1Y4_9ZZZZ</name>
<proteinExistence type="predicted"/>
<dbReference type="Pfam" id="PF03479">
    <property type="entry name" value="PCC"/>
    <property type="match status" value="1"/>
</dbReference>
<feature type="domain" description="PPC" evidence="1">
    <location>
        <begin position="4"/>
        <end position="108"/>
    </location>
</feature>